<dbReference type="GO" id="GO:0002250">
    <property type="term" value="P:adaptive immune response"/>
    <property type="evidence" value="ECO:0007669"/>
    <property type="project" value="UniProtKB-KW"/>
</dbReference>
<dbReference type="FunFam" id="2.60.40.10:FF:001318">
    <property type="entry name" value="T cell receptor alpha constant"/>
    <property type="match status" value="1"/>
</dbReference>
<name>A0A5E4DBN5_MARMO</name>
<dbReference type="Proteomes" id="UP000335636">
    <property type="component" value="Unassembled WGS sequence"/>
</dbReference>
<dbReference type="PROSITE" id="PS50835">
    <property type="entry name" value="IG_LIKE"/>
    <property type="match status" value="1"/>
</dbReference>
<evidence type="ECO:0000256" key="4">
    <source>
        <dbReference type="ARBA" id="ARBA00023170"/>
    </source>
</evidence>
<evidence type="ECO:0000313" key="8">
    <source>
        <dbReference type="EMBL" id="VTJ91150.1"/>
    </source>
</evidence>
<organism evidence="8 9">
    <name type="scientific">Marmota monax</name>
    <name type="common">Woodchuck</name>
    <dbReference type="NCBI Taxonomy" id="9995"/>
    <lineage>
        <taxon>Eukaryota</taxon>
        <taxon>Metazoa</taxon>
        <taxon>Chordata</taxon>
        <taxon>Craniata</taxon>
        <taxon>Vertebrata</taxon>
        <taxon>Euteleostomi</taxon>
        <taxon>Mammalia</taxon>
        <taxon>Eutheria</taxon>
        <taxon>Euarchontoglires</taxon>
        <taxon>Glires</taxon>
        <taxon>Rodentia</taxon>
        <taxon>Sciuromorpha</taxon>
        <taxon>Sciuridae</taxon>
        <taxon>Xerinae</taxon>
        <taxon>Marmotini</taxon>
        <taxon>Marmota</taxon>
    </lineage>
</organism>
<dbReference type="Gene3D" id="2.60.40.10">
    <property type="entry name" value="Immunoglobulins"/>
    <property type="match status" value="1"/>
</dbReference>
<dbReference type="InterPro" id="IPR003599">
    <property type="entry name" value="Ig_sub"/>
</dbReference>
<evidence type="ECO:0000256" key="2">
    <source>
        <dbReference type="ARBA" id="ARBA00022859"/>
    </source>
</evidence>
<dbReference type="SMART" id="SM00409">
    <property type="entry name" value="IG"/>
    <property type="match status" value="1"/>
</dbReference>
<keyword evidence="9" id="KW-1185">Reference proteome</keyword>
<reference evidence="8" key="1">
    <citation type="submission" date="2019-04" db="EMBL/GenBank/DDBJ databases">
        <authorList>
            <person name="Alioto T."/>
            <person name="Alioto T."/>
        </authorList>
    </citation>
    <scope>NUCLEOTIDE SEQUENCE [LARGE SCALE GENOMIC DNA]</scope>
</reference>
<dbReference type="Pfam" id="PF07686">
    <property type="entry name" value="V-set"/>
    <property type="match status" value="1"/>
</dbReference>
<dbReference type="AlphaFoldDB" id="A0A5E4DBN5"/>
<dbReference type="InterPro" id="IPR007110">
    <property type="entry name" value="Ig-like_dom"/>
</dbReference>
<dbReference type="InterPro" id="IPR036179">
    <property type="entry name" value="Ig-like_dom_sf"/>
</dbReference>
<evidence type="ECO:0000256" key="5">
    <source>
        <dbReference type="ARBA" id="ARBA00023319"/>
    </source>
</evidence>
<dbReference type="GO" id="GO:0042101">
    <property type="term" value="C:T cell receptor complex"/>
    <property type="evidence" value="ECO:0007669"/>
    <property type="project" value="UniProtKB-KW"/>
</dbReference>
<comment type="caution">
    <text evidence="8">The sequence shown here is derived from an EMBL/GenBank/DDBJ whole genome shotgun (WGS) entry which is preliminary data.</text>
</comment>
<dbReference type="EMBL" id="CABDUW010006487">
    <property type="protein sequence ID" value="VTJ91150.1"/>
    <property type="molecule type" value="Genomic_DNA"/>
</dbReference>
<accession>A0A5E4DBN5</accession>
<dbReference type="SUPFAM" id="SSF48726">
    <property type="entry name" value="Immunoglobulin"/>
    <property type="match status" value="1"/>
</dbReference>
<dbReference type="InterPro" id="IPR013106">
    <property type="entry name" value="Ig_V-set"/>
</dbReference>
<evidence type="ECO:0000256" key="1">
    <source>
        <dbReference type="ARBA" id="ARBA00022729"/>
    </source>
</evidence>
<evidence type="ECO:0000259" key="7">
    <source>
        <dbReference type="PROSITE" id="PS50835"/>
    </source>
</evidence>
<gene>
    <name evidence="8" type="ORF">MONAX_5E020931</name>
</gene>
<dbReference type="InterPro" id="IPR013783">
    <property type="entry name" value="Ig-like_fold"/>
</dbReference>
<dbReference type="SMART" id="SM00406">
    <property type="entry name" value="IGv"/>
    <property type="match status" value="1"/>
</dbReference>
<keyword evidence="3" id="KW-1064">Adaptive immunity</keyword>
<dbReference type="InterPro" id="IPR051287">
    <property type="entry name" value="TCR_variable_region"/>
</dbReference>
<keyword evidence="1" id="KW-0732">Signal</keyword>
<evidence type="ECO:0000256" key="6">
    <source>
        <dbReference type="ARBA" id="ARBA00043266"/>
    </source>
</evidence>
<dbReference type="CDD" id="cd04983">
    <property type="entry name" value="IgV_TCR_alpha"/>
    <property type="match status" value="1"/>
</dbReference>
<keyword evidence="4" id="KW-0675">Receptor</keyword>
<evidence type="ECO:0000256" key="3">
    <source>
        <dbReference type="ARBA" id="ARBA00023130"/>
    </source>
</evidence>
<dbReference type="PANTHER" id="PTHR19367:SF43">
    <property type="entry name" value="T CELL RECEPTOR ALPHA VARIABLE 6-4-RELATED"/>
    <property type="match status" value="1"/>
</dbReference>
<dbReference type="PANTHER" id="PTHR19367">
    <property type="entry name" value="T-CELL RECEPTOR ALPHA CHAIN V REGION"/>
    <property type="match status" value="1"/>
</dbReference>
<evidence type="ECO:0000313" key="9">
    <source>
        <dbReference type="Proteomes" id="UP000335636"/>
    </source>
</evidence>
<protein>
    <recommendedName>
        <fullName evidence="7">Ig-like domain-containing protein</fullName>
    </recommendedName>
</protein>
<sequence length="137" mass="15133">NQKHYLVNTLKMNTSPGLVTVMLLIFGWTHGESVTQTEGQVTISEGSFLTINCTYSSNGYPNLFWYVQYPGEGPQLLLKAVKANEKGSEKGFEATYKKETTSFHLEKTSVQESDSAVYYCALHDTVAETAGGAEHKL</sequence>
<feature type="domain" description="Ig-like" evidence="7">
    <location>
        <begin position="16"/>
        <end position="137"/>
    </location>
</feature>
<feature type="non-terminal residue" evidence="8">
    <location>
        <position position="1"/>
    </location>
</feature>
<keyword evidence="2" id="KW-0391">Immunity</keyword>
<proteinExistence type="predicted"/>
<keyword evidence="6" id="KW-1279">T cell receptor</keyword>
<keyword evidence="5" id="KW-0393">Immunoglobulin domain</keyword>